<keyword evidence="2" id="KW-1185">Reference proteome</keyword>
<sequence>MSWGPEARLHELDLPADVLSIAHTHRDLPQAARDRVEVVYTLYKEELMSLQARIACLELPKEWYTRKPLRDEVRAVRNRLDACASLLSTLRRVPFEIIASIFEWCIVIPNAGGEMDSTEEGVEEEPSEWRPLTRPAGLSSGGTLCLVCKHWNTIALATPSLWSNMYLIARAPRIGELPLVKAPDIRGLLSWTDRLASTSHPWSLSILANSIGNPSRRRPPKEGLGVHDPSIVGAVPLAQLLHRPAALHLQCLAMVIDRYAVGLGGVTFPALTSLVLGTWNRMRSSRTHLTHPDLPGLPALKRAVLHDIIPANTVPREILPWGQLTHLSLSGIDSRQWRALIRLCTALQKGVFDTQEDGDLDVAPAYEESSREVRLEALQELTFSWRSPFVEGVPMTGIVLPRLETLRFFMSYHNLHWDFAHARNLYGALRHLTLLADAWIGGAGVVAILETVPQLEELYVKLSEGYEEWLEYLTYGRELAGSTGRGRLNRMTRLKAIGIRFETNWYRPLEPEEDPEAVDPRIQPFPYDAISRFVASRTVAIPALPGNLQRLESLVLNVERESWAGIIVQGLRDCVRPYVGHYARRGSVSAVGEEEGLKAVVWGPEDRTGKVWYMNPTEKSTWMHWEEGQLDCLEKVDEVSLYPEHLPFVS</sequence>
<evidence type="ECO:0008006" key="3">
    <source>
        <dbReference type="Google" id="ProtNLM"/>
    </source>
</evidence>
<protein>
    <recommendedName>
        <fullName evidence="3">F-box domain-containing protein</fullName>
    </recommendedName>
</protein>
<dbReference type="Gene3D" id="3.80.10.10">
    <property type="entry name" value="Ribonuclease Inhibitor"/>
    <property type="match status" value="1"/>
</dbReference>
<reference evidence="1 2" key="1">
    <citation type="journal article" date="2020" name="ISME J.">
        <title>Uncovering the hidden diversity of litter-decomposition mechanisms in mushroom-forming fungi.</title>
        <authorList>
            <person name="Floudas D."/>
            <person name="Bentzer J."/>
            <person name="Ahren D."/>
            <person name="Johansson T."/>
            <person name="Persson P."/>
            <person name="Tunlid A."/>
        </authorList>
    </citation>
    <scope>NUCLEOTIDE SEQUENCE [LARGE SCALE GENOMIC DNA]</scope>
    <source>
        <strain evidence="1 2">CBS 175.51</strain>
    </source>
</reference>
<dbReference type="InterPro" id="IPR032675">
    <property type="entry name" value="LRR_dom_sf"/>
</dbReference>
<organism evidence="1 2">
    <name type="scientific">Ephemerocybe angulata</name>
    <dbReference type="NCBI Taxonomy" id="980116"/>
    <lineage>
        <taxon>Eukaryota</taxon>
        <taxon>Fungi</taxon>
        <taxon>Dikarya</taxon>
        <taxon>Basidiomycota</taxon>
        <taxon>Agaricomycotina</taxon>
        <taxon>Agaricomycetes</taxon>
        <taxon>Agaricomycetidae</taxon>
        <taxon>Agaricales</taxon>
        <taxon>Agaricineae</taxon>
        <taxon>Psathyrellaceae</taxon>
        <taxon>Ephemerocybe</taxon>
    </lineage>
</organism>
<proteinExistence type="predicted"/>
<dbReference type="EMBL" id="JAACJK010000057">
    <property type="protein sequence ID" value="KAF5337166.1"/>
    <property type="molecule type" value="Genomic_DNA"/>
</dbReference>
<dbReference type="OrthoDB" id="2969915at2759"/>
<accession>A0A8H5FHP5</accession>
<dbReference type="AlphaFoldDB" id="A0A8H5FHP5"/>
<dbReference type="SUPFAM" id="SSF52047">
    <property type="entry name" value="RNI-like"/>
    <property type="match status" value="1"/>
</dbReference>
<evidence type="ECO:0000313" key="2">
    <source>
        <dbReference type="Proteomes" id="UP000541558"/>
    </source>
</evidence>
<evidence type="ECO:0000313" key="1">
    <source>
        <dbReference type="EMBL" id="KAF5337166.1"/>
    </source>
</evidence>
<dbReference type="Proteomes" id="UP000541558">
    <property type="component" value="Unassembled WGS sequence"/>
</dbReference>
<name>A0A8H5FHP5_9AGAR</name>
<gene>
    <name evidence="1" type="ORF">D9611_002898</name>
</gene>
<comment type="caution">
    <text evidence="1">The sequence shown here is derived from an EMBL/GenBank/DDBJ whole genome shotgun (WGS) entry which is preliminary data.</text>
</comment>